<dbReference type="PANTHER" id="PTHR15364:SF0">
    <property type="entry name" value="2'-DEOXYNUCLEOSIDE 5'-PHOSPHATE N-HYDROLASE 1"/>
    <property type="match status" value="1"/>
</dbReference>
<dbReference type="Pfam" id="PF05014">
    <property type="entry name" value="Nuc_deoxyrib_tr"/>
    <property type="match status" value="2"/>
</dbReference>
<evidence type="ECO:0000256" key="1">
    <source>
        <dbReference type="SAM" id="MobiDB-lite"/>
    </source>
</evidence>
<sequence>MFEQERIYIAGPECFYKNGYTMLAAMRRYAESQGFGVTLPNDHPLDMDNPDLQKRADCIFADLKRAIKETTVIIADLEAYRGSEADSGTIYEIGMAYANGIRCYGYTRDKRPLAWKDQQYFIRDKQVYNEKKQPAPYFDLPFSPTIVGSTKIIQGDFFDCLKVLMADLEEEWKAEGRRGNGKFPQNSSKPDQTSEKCIRMTGEGSSGRPIVYLADLVRYEEGAGQIYEKRKELCRRYGLEALTPLDLAQGREWVQSPNRYTQAADLTENYLELIRECDAVVADLNNYRGYECANDVGFECGVGLELKKKLFGYMQDTRPCIEKIPHLGEEAEYRDMTGSNVENFNYPANLMFACSMKIYESKFEAAIKQVAESLNAEKCNEEGSR</sequence>
<dbReference type="SUPFAM" id="SSF52309">
    <property type="entry name" value="N-(deoxy)ribosyltransferase-like"/>
    <property type="match status" value="2"/>
</dbReference>
<name>A0ABS6K922_9FIRM</name>
<dbReference type="InterPro" id="IPR007710">
    <property type="entry name" value="Nucleoside_deoxyribTrfase"/>
</dbReference>
<gene>
    <name evidence="2" type="ORF">KTH90_13460</name>
</gene>
<proteinExistence type="predicted"/>
<dbReference type="EMBL" id="JAHQCX010000008">
    <property type="protein sequence ID" value="MBU9727025.1"/>
    <property type="molecule type" value="Genomic_DNA"/>
</dbReference>
<comment type="caution">
    <text evidence="2">The sequence shown here is derived from an EMBL/GenBank/DDBJ whole genome shotgun (WGS) entry which is preliminary data.</text>
</comment>
<keyword evidence="3" id="KW-1185">Reference proteome</keyword>
<dbReference type="PANTHER" id="PTHR15364">
    <property type="entry name" value="2'-DEOXYNUCLEOSIDE 5'-PHOSPHATE N-HYDROLASE 1"/>
    <property type="match status" value="1"/>
</dbReference>
<dbReference type="InterPro" id="IPR051239">
    <property type="entry name" value="2'-dNMP_N-hydrolase"/>
</dbReference>
<organism evidence="2 3">
    <name type="scientific">Diplocloster modestus</name>
    <dbReference type="NCBI Taxonomy" id="2850322"/>
    <lineage>
        <taxon>Bacteria</taxon>
        <taxon>Bacillati</taxon>
        <taxon>Bacillota</taxon>
        <taxon>Clostridia</taxon>
        <taxon>Lachnospirales</taxon>
        <taxon>Lachnospiraceae</taxon>
        <taxon>Diplocloster</taxon>
    </lineage>
</organism>
<reference evidence="2 3" key="1">
    <citation type="submission" date="2021-06" db="EMBL/GenBank/DDBJ databases">
        <title>Description of novel taxa of the family Lachnospiraceae.</title>
        <authorList>
            <person name="Chaplin A.V."/>
            <person name="Sokolova S.R."/>
            <person name="Pikina A.P."/>
            <person name="Korzhanova M."/>
            <person name="Belova V."/>
            <person name="Korostin D."/>
            <person name="Efimov B.A."/>
        </authorList>
    </citation>
    <scope>NUCLEOTIDE SEQUENCE [LARGE SCALE GENOMIC DNA]</scope>
    <source>
        <strain evidence="2 3">ASD4241</strain>
    </source>
</reference>
<dbReference type="Gene3D" id="3.40.50.450">
    <property type="match status" value="2"/>
</dbReference>
<evidence type="ECO:0000313" key="3">
    <source>
        <dbReference type="Proteomes" id="UP001314681"/>
    </source>
</evidence>
<dbReference type="RefSeq" id="WP_158355129.1">
    <property type="nucleotide sequence ID" value="NZ_JAHQCX010000008.1"/>
</dbReference>
<feature type="region of interest" description="Disordered" evidence="1">
    <location>
        <begin position="175"/>
        <end position="194"/>
    </location>
</feature>
<protein>
    <submittedName>
        <fullName evidence="2">Nucleoside 2-deoxyribosyltransferase</fullName>
    </submittedName>
</protein>
<accession>A0ABS6K922</accession>
<evidence type="ECO:0000313" key="2">
    <source>
        <dbReference type="EMBL" id="MBU9727025.1"/>
    </source>
</evidence>
<dbReference type="Proteomes" id="UP001314681">
    <property type="component" value="Unassembled WGS sequence"/>
</dbReference>